<feature type="transmembrane region" description="Helical" evidence="17">
    <location>
        <begin position="334"/>
        <end position="361"/>
    </location>
</feature>
<protein>
    <recommendedName>
        <fullName evidence="12">Probable peptidoglycan glycosyltransferase FtsW</fullName>
        <ecNumber evidence="14">2.4.99.28</ecNumber>
    </recommendedName>
    <alternativeName>
        <fullName evidence="13">Cell division protein FtsW</fullName>
    </alternativeName>
    <alternativeName>
        <fullName evidence="10">Cell wall polymerase</fullName>
    </alternativeName>
    <alternativeName>
        <fullName evidence="9">Peptidoglycan polymerase</fullName>
    </alternativeName>
</protein>
<evidence type="ECO:0000256" key="14">
    <source>
        <dbReference type="ARBA" id="ARBA00044770"/>
    </source>
</evidence>
<keyword evidence="2" id="KW-0328">Glycosyltransferase</keyword>
<evidence type="ECO:0000256" key="17">
    <source>
        <dbReference type="SAM" id="Phobius"/>
    </source>
</evidence>
<comment type="caution">
    <text evidence="18">The sequence shown here is derived from an EMBL/GenBank/DDBJ whole genome shotgun (WGS) entry which is preliminary data.</text>
</comment>
<organism evidence="18 19">
    <name type="scientific">Boudabousia marimammalium</name>
    <dbReference type="NCBI Taxonomy" id="156892"/>
    <lineage>
        <taxon>Bacteria</taxon>
        <taxon>Bacillati</taxon>
        <taxon>Actinomycetota</taxon>
        <taxon>Actinomycetes</taxon>
        <taxon>Actinomycetales</taxon>
        <taxon>Actinomycetaceae</taxon>
        <taxon>Boudabousia</taxon>
    </lineage>
</organism>
<comment type="similarity">
    <text evidence="11">Belongs to the SEDS family. FtsW subfamily.</text>
</comment>
<keyword evidence="4 17" id="KW-0812">Transmembrane</keyword>
<dbReference type="GO" id="GO:0015648">
    <property type="term" value="F:lipid-linked peptidoglycan transporter activity"/>
    <property type="evidence" value="ECO:0007669"/>
    <property type="project" value="TreeGrafter"/>
</dbReference>
<dbReference type="GO" id="GO:0005886">
    <property type="term" value="C:plasma membrane"/>
    <property type="evidence" value="ECO:0007669"/>
    <property type="project" value="TreeGrafter"/>
</dbReference>
<gene>
    <name evidence="18" type="ORF">BM477_04440</name>
</gene>
<evidence type="ECO:0000256" key="10">
    <source>
        <dbReference type="ARBA" id="ARBA00033270"/>
    </source>
</evidence>
<feature type="transmembrane region" description="Helical" evidence="17">
    <location>
        <begin position="367"/>
        <end position="386"/>
    </location>
</feature>
<dbReference type="RefSeq" id="WP_075361482.1">
    <property type="nucleotide sequence ID" value="NZ_MPDM01000004.1"/>
</dbReference>
<evidence type="ECO:0000256" key="9">
    <source>
        <dbReference type="ARBA" id="ARBA00032370"/>
    </source>
</evidence>
<evidence type="ECO:0000313" key="19">
    <source>
        <dbReference type="Proteomes" id="UP000186465"/>
    </source>
</evidence>
<evidence type="ECO:0000256" key="11">
    <source>
        <dbReference type="ARBA" id="ARBA00038053"/>
    </source>
</evidence>
<name>A0A1Q5PNV7_9ACTO</name>
<evidence type="ECO:0000256" key="3">
    <source>
        <dbReference type="ARBA" id="ARBA00022679"/>
    </source>
</evidence>
<feature type="transmembrane region" description="Helical" evidence="17">
    <location>
        <begin position="35"/>
        <end position="57"/>
    </location>
</feature>
<dbReference type="STRING" id="156892.BM477_04440"/>
<keyword evidence="5" id="KW-0133">Cell shape</keyword>
<keyword evidence="3" id="KW-0808">Transferase</keyword>
<dbReference type="GO" id="GO:0032153">
    <property type="term" value="C:cell division site"/>
    <property type="evidence" value="ECO:0007669"/>
    <property type="project" value="TreeGrafter"/>
</dbReference>
<keyword evidence="7 17" id="KW-1133">Transmembrane helix</keyword>
<evidence type="ECO:0000313" key="18">
    <source>
        <dbReference type="EMBL" id="OKL49243.1"/>
    </source>
</evidence>
<evidence type="ECO:0000256" key="6">
    <source>
        <dbReference type="ARBA" id="ARBA00022984"/>
    </source>
</evidence>
<keyword evidence="8 17" id="KW-0472">Membrane</keyword>
<feature type="transmembrane region" description="Helical" evidence="17">
    <location>
        <begin position="77"/>
        <end position="97"/>
    </location>
</feature>
<accession>A0A1Q5PNV7</accession>
<comment type="subcellular location">
    <subcellularLocation>
        <location evidence="1">Membrane</location>
        <topology evidence="1">Multi-pass membrane protein</topology>
    </subcellularLocation>
</comment>
<evidence type="ECO:0000256" key="13">
    <source>
        <dbReference type="ARBA" id="ARBA00041418"/>
    </source>
</evidence>
<evidence type="ECO:0000256" key="12">
    <source>
        <dbReference type="ARBA" id="ARBA00041185"/>
    </source>
</evidence>
<comment type="function">
    <text evidence="16">Peptidoglycan polymerase that is essential for cell division.</text>
</comment>
<dbReference type="GO" id="GO:0008360">
    <property type="term" value="P:regulation of cell shape"/>
    <property type="evidence" value="ECO:0007669"/>
    <property type="project" value="UniProtKB-KW"/>
</dbReference>
<dbReference type="GO" id="GO:0051301">
    <property type="term" value="P:cell division"/>
    <property type="evidence" value="ECO:0007669"/>
    <property type="project" value="InterPro"/>
</dbReference>
<dbReference type="AlphaFoldDB" id="A0A1Q5PNV7"/>
<feature type="transmembrane region" description="Helical" evidence="17">
    <location>
        <begin position="102"/>
        <end position="121"/>
    </location>
</feature>
<reference evidence="19" key="1">
    <citation type="submission" date="2016-11" db="EMBL/GenBank/DDBJ databases">
        <title>Actinomyces gypaetusis sp. nov. isolated from Gypaetus barbatus in Qinghai Tibet Plateau China.</title>
        <authorList>
            <person name="Meng X."/>
        </authorList>
    </citation>
    <scope>NUCLEOTIDE SEQUENCE [LARGE SCALE GENOMIC DNA]</scope>
    <source>
        <strain evidence="19">DSM 15383</strain>
    </source>
</reference>
<evidence type="ECO:0000256" key="5">
    <source>
        <dbReference type="ARBA" id="ARBA00022960"/>
    </source>
</evidence>
<evidence type="ECO:0000256" key="2">
    <source>
        <dbReference type="ARBA" id="ARBA00022676"/>
    </source>
</evidence>
<feature type="transmembrane region" description="Helical" evidence="17">
    <location>
        <begin position="141"/>
        <end position="157"/>
    </location>
</feature>
<proteinExistence type="inferred from homology"/>
<evidence type="ECO:0000256" key="1">
    <source>
        <dbReference type="ARBA" id="ARBA00004141"/>
    </source>
</evidence>
<dbReference type="GO" id="GO:0009252">
    <property type="term" value="P:peptidoglycan biosynthetic process"/>
    <property type="evidence" value="ECO:0007669"/>
    <property type="project" value="UniProtKB-KW"/>
</dbReference>
<feature type="transmembrane region" description="Helical" evidence="17">
    <location>
        <begin position="211"/>
        <end position="229"/>
    </location>
</feature>
<dbReference type="OrthoDB" id="9768187at2"/>
<evidence type="ECO:0000256" key="16">
    <source>
        <dbReference type="ARBA" id="ARBA00049966"/>
    </source>
</evidence>
<feature type="transmembrane region" description="Helical" evidence="17">
    <location>
        <begin position="301"/>
        <end position="322"/>
    </location>
</feature>
<dbReference type="EC" id="2.4.99.28" evidence="14"/>
<dbReference type="PANTHER" id="PTHR30474:SF2">
    <property type="entry name" value="PEPTIDOGLYCAN GLYCOSYLTRANSFERASE FTSW-RELATED"/>
    <property type="match status" value="1"/>
</dbReference>
<evidence type="ECO:0000256" key="4">
    <source>
        <dbReference type="ARBA" id="ARBA00022692"/>
    </source>
</evidence>
<comment type="catalytic activity">
    <reaction evidence="15">
        <text>[GlcNAc-(1-&gt;4)-Mur2Ac(oyl-L-Ala-gamma-D-Glu-L-Lys-D-Ala-D-Ala)](n)-di-trans,octa-cis-undecaprenyl diphosphate + beta-D-GlcNAc-(1-&gt;4)-Mur2Ac(oyl-L-Ala-gamma-D-Glu-L-Lys-D-Ala-D-Ala)-di-trans,octa-cis-undecaprenyl diphosphate = [GlcNAc-(1-&gt;4)-Mur2Ac(oyl-L-Ala-gamma-D-Glu-L-Lys-D-Ala-D-Ala)](n+1)-di-trans,octa-cis-undecaprenyl diphosphate + di-trans,octa-cis-undecaprenyl diphosphate + H(+)</text>
        <dbReference type="Rhea" id="RHEA:23708"/>
        <dbReference type="Rhea" id="RHEA-COMP:9602"/>
        <dbReference type="Rhea" id="RHEA-COMP:9603"/>
        <dbReference type="ChEBI" id="CHEBI:15378"/>
        <dbReference type="ChEBI" id="CHEBI:58405"/>
        <dbReference type="ChEBI" id="CHEBI:60033"/>
        <dbReference type="ChEBI" id="CHEBI:78435"/>
        <dbReference type="EC" id="2.4.99.28"/>
    </reaction>
</comment>
<dbReference type="InterPro" id="IPR001182">
    <property type="entry name" value="FtsW/RodA"/>
</dbReference>
<dbReference type="GO" id="GO:0008955">
    <property type="term" value="F:peptidoglycan glycosyltransferase activity"/>
    <property type="evidence" value="ECO:0007669"/>
    <property type="project" value="UniProtKB-EC"/>
</dbReference>
<keyword evidence="6" id="KW-0573">Peptidoglycan synthesis</keyword>
<keyword evidence="19" id="KW-1185">Reference proteome</keyword>
<sequence>MSWFNQLKSTQLNRSFQPVISREDDGSSQRPVQPYYLILFSALFLTAVGFILVYSALSVKALEEDGRFWAEILKPTVFTAFGVGGMIVASRLTLAWWRVLSYVTYAVALLLQVITIFFGKTIGGNRNWLDLRVITVQPSELLKLGFIMILATMFTYVQHQIRSGVGAVAYLTGICALTVGPVLLSRDLGSASIFIAIFVIMCFVSEVSWRYLFGFILVGIFGASTLVAISPSRRHRVVTFWESLTSSAPAKSGPATQTDHALWAIGNGGLTGQGPGASREKWRHLPTAESDYIFAILGEEYGFVGATLVLVTFIVLIYNIFAVAMRHQKKWARLLCVGVGTWIAVQTIVNVGVVIGVFPVLGVPLPFISKGYSSLMSLLLGLGCVLSQARTLPGARAALQANRGWAMRSTSLVGRASGKGKK</sequence>
<dbReference type="PANTHER" id="PTHR30474">
    <property type="entry name" value="CELL CYCLE PROTEIN"/>
    <property type="match status" value="1"/>
</dbReference>
<evidence type="ECO:0000256" key="15">
    <source>
        <dbReference type="ARBA" id="ARBA00049902"/>
    </source>
</evidence>
<feature type="transmembrane region" description="Helical" evidence="17">
    <location>
        <begin position="188"/>
        <end position="204"/>
    </location>
</feature>
<dbReference type="Proteomes" id="UP000186465">
    <property type="component" value="Unassembled WGS sequence"/>
</dbReference>
<feature type="transmembrane region" description="Helical" evidence="17">
    <location>
        <begin position="164"/>
        <end position="182"/>
    </location>
</feature>
<dbReference type="EMBL" id="MPDM01000004">
    <property type="protein sequence ID" value="OKL49243.1"/>
    <property type="molecule type" value="Genomic_DNA"/>
</dbReference>
<evidence type="ECO:0000256" key="8">
    <source>
        <dbReference type="ARBA" id="ARBA00023136"/>
    </source>
</evidence>
<dbReference type="Pfam" id="PF01098">
    <property type="entry name" value="FTSW_RODA_SPOVE"/>
    <property type="match status" value="1"/>
</dbReference>
<evidence type="ECO:0000256" key="7">
    <source>
        <dbReference type="ARBA" id="ARBA00022989"/>
    </source>
</evidence>